<accession>A0A0F9JEQ7</accession>
<dbReference type="AlphaFoldDB" id="A0A0F9JEQ7"/>
<protein>
    <submittedName>
        <fullName evidence="1">Uncharacterized protein</fullName>
    </submittedName>
</protein>
<sequence>MDFHWGYNMNNMNEEFYHEIGKMVVDAYIEEIKQEHTGSLKYKSFTLSPISNAVVEIRKILDQSFKGVIIPKNIKKKISIQRAFSIMGDK</sequence>
<dbReference type="EMBL" id="LAZR01018154">
    <property type="protein sequence ID" value="KKL97502.1"/>
    <property type="molecule type" value="Genomic_DNA"/>
</dbReference>
<evidence type="ECO:0000313" key="1">
    <source>
        <dbReference type="EMBL" id="KKL97502.1"/>
    </source>
</evidence>
<gene>
    <name evidence="1" type="ORF">LCGC14_1833830</name>
</gene>
<organism evidence="1">
    <name type="scientific">marine sediment metagenome</name>
    <dbReference type="NCBI Taxonomy" id="412755"/>
    <lineage>
        <taxon>unclassified sequences</taxon>
        <taxon>metagenomes</taxon>
        <taxon>ecological metagenomes</taxon>
    </lineage>
</organism>
<comment type="caution">
    <text evidence="1">The sequence shown here is derived from an EMBL/GenBank/DDBJ whole genome shotgun (WGS) entry which is preliminary data.</text>
</comment>
<name>A0A0F9JEQ7_9ZZZZ</name>
<proteinExistence type="predicted"/>
<reference evidence="1" key="1">
    <citation type="journal article" date="2015" name="Nature">
        <title>Complex archaea that bridge the gap between prokaryotes and eukaryotes.</title>
        <authorList>
            <person name="Spang A."/>
            <person name="Saw J.H."/>
            <person name="Jorgensen S.L."/>
            <person name="Zaremba-Niedzwiedzka K."/>
            <person name="Martijn J."/>
            <person name="Lind A.E."/>
            <person name="van Eijk R."/>
            <person name="Schleper C."/>
            <person name="Guy L."/>
            <person name="Ettema T.J."/>
        </authorList>
    </citation>
    <scope>NUCLEOTIDE SEQUENCE</scope>
</reference>